<dbReference type="HOGENOM" id="CLU_087947_0_0_9"/>
<dbReference type="InterPro" id="IPR027954">
    <property type="entry name" value="Transcobalamin-like_C"/>
</dbReference>
<gene>
    <name evidence="4" type="ordered locus">Dred_2679</name>
</gene>
<keyword evidence="5" id="KW-1185">Reference proteome</keyword>
<feature type="compositionally biased region" description="Basic and acidic residues" evidence="1">
    <location>
        <begin position="61"/>
        <end position="77"/>
    </location>
</feature>
<dbReference type="EMBL" id="CP000612">
    <property type="protein sequence ID" value="ABO51185.1"/>
    <property type="molecule type" value="Genomic_DNA"/>
</dbReference>
<dbReference type="Proteomes" id="UP000001556">
    <property type="component" value="Chromosome"/>
</dbReference>
<feature type="domain" description="Transcobalamin-like C-terminal" evidence="3">
    <location>
        <begin position="150"/>
        <end position="215"/>
    </location>
</feature>
<dbReference type="eggNOG" id="COG1657">
    <property type="taxonomic scope" value="Bacteria"/>
</dbReference>
<evidence type="ECO:0000256" key="2">
    <source>
        <dbReference type="SAM" id="Phobius"/>
    </source>
</evidence>
<accession>A4J7Y2</accession>
<organism evidence="4 5">
    <name type="scientific">Desulforamulus reducens (strain ATCC BAA-1160 / DSM 100696 / MI-1)</name>
    <name type="common">Desulfotomaculum reducens</name>
    <dbReference type="NCBI Taxonomy" id="349161"/>
    <lineage>
        <taxon>Bacteria</taxon>
        <taxon>Bacillati</taxon>
        <taxon>Bacillota</taxon>
        <taxon>Clostridia</taxon>
        <taxon>Eubacteriales</taxon>
        <taxon>Peptococcaceae</taxon>
        <taxon>Desulforamulus</taxon>
    </lineage>
</organism>
<dbReference type="RefSeq" id="WP_011878982.1">
    <property type="nucleotide sequence ID" value="NC_009253.1"/>
</dbReference>
<feature type="compositionally biased region" description="Basic and acidic residues" evidence="1">
    <location>
        <begin position="84"/>
        <end position="99"/>
    </location>
</feature>
<proteinExistence type="predicted"/>
<keyword evidence="2" id="KW-1133">Transmembrane helix</keyword>
<dbReference type="STRING" id="349161.Dred_2679"/>
<dbReference type="Pfam" id="PF14478">
    <property type="entry name" value="DUF4430"/>
    <property type="match status" value="1"/>
</dbReference>
<sequence length="234" mass="25500">MKKAGLFGWHWVILAVVVSVLFGSIIYSQQDNRQAGGTGHPPPVQKEQMSQPPLASPAGDKVTDPQPKEKQKQESQESKVTSDGQKKILDKKNNIDKQDPSPVQGGTSPTPPATTTPVKNLLIGIAVVGQQGEVLFGPQDLEINQDNPWGMTAMGVLHATGLRYGMQTSSFVSSIAGQHNKGMNGWMYKVNGQVPMVAATEQKVEPGDRVIWWYSTDINSNGPQWEELVQKKTD</sequence>
<dbReference type="AlphaFoldDB" id="A4J7Y2"/>
<protein>
    <recommendedName>
        <fullName evidence="3">Transcobalamin-like C-terminal domain-containing protein</fullName>
    </recommendedName>
</protein>
<dbReference type="Gene3D" id="2.170.130.30">
    <property type="match status" value="1"/>
</dbReference>
<evidence type="ECO:0000313" key="4">
    <source>
        <dbReference type="EMBL" id="ABO51185.1"/>
    </source>
</evidence>
<keyword evidence="2" id="KW-0472">Membrane</keyword>
<feature type="region of interest" description="Disordered" evidence="1">
    <location>
        <begin position="32"/>
        <end position="116"/>
    </location>
</feature>
<evidence type="ECO:0000256" key="1">
    <source>
        <dbReference type="SAM" id="MobiDB-lite"/>
    </source>
</evidence>
<dbReference type="OrthoDB" id="1947068at2"/>
<reference evidence="4 5" key="1">
    <citation type="submission" date="2007-03" db="EMBL/GenBank/DDBJ databases">
        <title>Complete sequence of Desulfotomaculum reducens MI-1.</title>
        <authorList>
            <consortium name="US DOE Joint Genome Institute"/>
            <person name="Copeland A."/>
            <person name="Lucas S."/>
            <person name="Lapidus A."/>
            <person name="Barry K."/>
            <person name="Detter J.C."/>
            <person name="Glavina del Rio T."/>
            <person name="Hammon N."/>
            <person name="Israni S."/>
            <person name="Dalin E."/>
            <person name="Tice H."/>
            <person name="Pitluck S."/>
            <person name="Sims D."/>
            <person name="Brettin T."/>
            <person name="Bruce D."/>
            <person name="Han C."/>
            <person name="Tapia R."/>
            <person name="Schmutz J."/>
            <person name="Larimer F."/>
            <person name="Land M."/>
            <person name="Hauser L."/>
            <person name="Kyrpides N."/>
            <person name="Kim E."/>
            <person name="Tebo B.M."/>
            <person name="Richardson P."/>
        </authorList>
    </citation>
    <scope>NUCLEOTIDE SEQUENCE [LARGE SCALE GENOMIC DNA]</scope>
    <source>
        <strain evidence="4 5">MI-1</strain>
    </source>
</reference>
<dbReference type="KEGG" id="drm:Dred_2679"/>
<evidence type="ECO:0000259" key="3">
    <source>
        <dbReference type="Pfam" id="PF14478"/>
    </source>
</evidence>
<name>A4J7Y2_DESRM</name>
<feature type="transmembrane region" description="Helical" evidence="2">
    <location>
        <begin position="6"/>
        <end position="27"/>
    </location>
</feature>
<evidence type="ECO:0000313" key="5">
    <source>
        <dbReference type="Proteomes" id="UP000001556"/>
    </source>
</evidence>
<keyword evidence="2" id="KW-0812">Transmembrane</keyword>